<reference evidence="1" key="1">
    <citation type="journal article" date="2019" name="Plant Syst. Evol.">
        <title>Analyses of mitochondrial genomes of the genus Ammopiptanthus provide new insights into the evolution of legume plants.</title>
        <authorList>
            <person name="Feng L."/>
            <person name="Li N."/>
            <person name="Yang W."/>
            <person name="Li Y."/>
            <person name="Wang C.-M."/>
            <person name="Tong S.-W."/>
            <person name="He J.-X."/>
        </authorList>
    </citation>
    <scope>NUCLEOTIDE SEQUENCE</scope>
</reference>
<evidence type="ECO:0000313" key="1">
    <source>
        <dbReference type="EMBL" id="QCQ81912.1"/>
    </source>
</evidence>
<dbReference type="EMBL" id="MG011535">
    <property type="protein sequence ID" value="QCQ81912.1"/>
    <property type="molecule type" value="Genomic_DNA"/>
</dbReference>
<proteinExistence type="predicted"/>
<gene>
    <name evidence="1" type="primary">orf126</name>
</gene>
<name>A0A4P8PNN8_AMMMO</name>
<sequence length="131" mass="14581">MDIQNSSDIVLYGHPTSSDIDFMLTRSSENLSLYSLSSTSSTRSDAQSAPPDLEGMLDLISSECTTLVRRSGREVPPEWTMPDLVRAVIGEEALATPGYMTDAYYDVMLHGQNAWLCDQIFAFLDLINYVF</sequence>
<keyword evidence="1" id="KW-0496">Mitochondrion</keyword>
<dbReference type="AlphaFoldDB" id="A0A4P8PNN8"/>
<geneLocation type="mitochondrion" evidence="1"/>
<protein>
    <submittedName>
        <fullName evidence="1">Uncharacterized protein</fullName>
    </submittedName>
</protein>
<organism evidence="1">
    <name type="scientific">Ammopiptanthus mongolicus</name>
    <name type="common">Piptanthus mongolicus</name>
    <dbReference type="NCBI Taxonomy" id="126911"/>
    <lineage>
        <taxon>Eukaryota</taxon>
        <taxon>Viridiplantae</taxon>
        <taxon>Streptophyta</taxon>
        <taxon>Embryophyta</taxon>
        <taxon>Tracheophyta</taxon>
        <taxon>Spermatophyta</taxon>
        <taxon>Magnoliopsida</taxon>
        <taxon>eudicotyledons</taxon>
        <taxon>Gunneridae</taxon>
        <taxon>Pentapetalae</taxon>
        <taxon>rosids</taxon>
        <taxon>fabids</taxon>
        <taxon>Fabales</taxon>
        <taxon>Fabaceae</taxon>
        <taxon>Papilionoideae</taxon>
        <taxon>50 kb inversion clade</taxon>
        <taxon>genistoids sensu lato</taxon>
        <taxon>core genistoids</taxon>
        <taxon>Sophoreae</taxon>
        <taxon>Ammopiptanthus</taxon>
    </lineage>
</organism>
<accession>A0A4P8PNN8</accession>